<evidence type="ECO:0000313" key="2">
    <source>
        <dbReference type="EMBL" id="KAF4946292.1"/>
    </source>
</evidence>
<protein>
    <recommendedName>
        <fullName evidence="1">DNA2/NAM7 helicase-like C-terminal domain-containing protein</fullName>
    </recommendedName>
</protein>
<name>A0A8H4WQ97_9HYPO</name>
<dbReference type="PANTHER" id="PTHR10887:SF495">
    <property type="entry name" value="HELICASE SENATAXIN ISOFORM X1-RELATED"/>
    <property type="match status" value="1"/>
</dbReference>
<proteinExistence type="predicted"/>
<dbReference type="OrthoDB" id="5096448at2759"/>
<dbReference type="InterPro" id="IPR027417">
    <property type="entry name" value="P-loop_NTPase"/>
</dbReference>
<dbReference type="Proteomes" id="UP000604273">
    <property type="component" value="Unassembled WGS sequence"/>
</dbReference>
<evidence type="ECO:0000313" key="3">
    <source>
        <dbReference type="Proteomes" id="UP000604273"/>
    </source>
</evidence>
<dbReference type="Gene3D" id="3.40.50.300">
    <property type="entry name" value="P-loop containing nucleotide triphosphate hydrolases"/>
    <property type="match status" value="1"/>
</dbReference>
<feature type="domain" description="DNA2/NAM7 helicase-like C-terminal" evidence="1">
    <location>
        <begin position="189"/>
        <end position="296"/>
    </location>
</feature>
<reference evidence="2" key="2">
    <citation type="submission" date="2020-05" db="EMBL/GenBank/DDBJ databases">
        <authorList>
            <person name="Kim H.-S."/>
            <person name="Proctor R.H."/>
            <person name="Brown D.W."/>
        </authorList>
    </citation>
    <scope>NUCLEOTIDE SEQUENCE</scope>
    <source>
        <strain evidence="2">NRRL 45417</strain>
    </source>
</reference>
<organism evidence="2 3">
    <name type="scientific">Fusarium gaditjirri</name>
    <dbReference type="NCBI Taxonomy" id="282569"/>
    <lineage>
        <taxon>Eukaryota</taxon>
        <taxon>Fungi</taxon>
        <taxon>Dikarya</taxon>
        <taxon>Ascomycota</taxon>
        <taxon>Pezizomycotina</taxon>
        <taxon>Sordariomycetes</taxon>
        <taxon>Hypocreomycetidae</taxon>
        <taxon>Hypocreales</taxon>
        <taxon>Nectriaceae</taxon>
        <taxon>Fusarium</taxon>
        <taxon>Fusarium nisikadoi species complex</taxon>
    </lineage>
</organism>
<dbReference type="AlphaFoldDB" id="A0A8H4WQ97"/>
<accession>A0A8H4WQ97</accession>
<dbReference type="EMBL" id="JABFAI010000328">
    <property type="protein sequence ID" value="KAF4946292.1"/>
    <property type="molecule type" value="Genomic_DNA"/>
</dbReference>
<evidence type="ECO:0000259" key="1">
    <source>
        <dbReference type="Pfam" id="PF13087"/>
    </source>
</evidence>
<dbReference type="InterPro" id="IPR045055">
    <property type="entry name" value="DNA2/NAM7-like"/>
</dbReference>
<dbReference type="PANTHER" id="PTHR10887">
    <property type="entry name" value="DNA2/NAM7 HELICASE FAMILY"/>
    <property type="match status" value="1"/>
</dbReference>
<comment type="caution">
    <text evidence="2">The sequence shown here is derived from an EMBL/GenBank/DDBJ whole genome shotgun (WGS) entry which is preliminary data.</text>
</comment>
<dbReference type="Pfam" id="PF13087">
    <property type="entry name" value="AAA_12"/>
    <property type="match status" value="1"/>
</dbReference>
<dbReference type="InterPro" id="IPR041679">
    <property type="entry name" value="DNA2/NAM7-like_C"/>
</dbReference>
<keyword evidence="3" id="KW-1185">Reference proteome</keyword>
<sequence length="350" mass="39095">MAMASKLANLGAFAYLSELARGIAQADKQTWSNVIEAWNQKKQDPDAFALDRIKHQAEFRKLMMHAVSQVDIVVGTSVALAEFAQQTESVPQLIVMDEAARQTENLSLALQAQWQSAFSIHIGDNQQFPSIGPTVGQRGFKAVFSYQRQISLFHYMGNGGRISARQRRLVQKKFTRRGCLSATLLIRPYNSEETKSGNSFSNPANANFAVQLVVQLYRDAGIVAARDFSRRAPGLILTLYKAQRWMYDLLLQESTEAEAPKTLVEVRTIDDSPSHEADIIILDLVRTVKRGFIADSHHGSRSVRISPSVEWTSKAITQRLRLAGQKTKNIRTTQGSNDIALDKGVDNKYQ</sequence>
<reference evidence="2" key="1">
    <citation type="journal article" date="2020" name="BMC Genomics">
        <title>Correction to: Identification and distribution of gene clusters required for synthesis of sphingolipid metabolism inhibitors in diverse species of the filamentous fungus Fusarium.</title>
        <authorList>
            <person name="Kim H.S."/>
            <person name="Lohmar J.M."/>
            <person name="Busman M."/>
            <person name="Brown D.W."/>
            <person name="Naumann T.A."/>
            <person name="Divon H.H."/>
            <person name="Lysoe E."/>
            <person name="Uhlig S."/>
            <person name="Proctor R.H."/>
        </authorList>
    </citation>
    <scope>NUCLEOTIDE SEQUENCE</scope>
    <source>
        <strain evidence="2">NRRL 45417</strain>
    </source>
</reference>
<gene>
    <name evidence="2" type="ORF">FGADI_11284</name>
</gene>